<gene>
    <name evidence="17" type="ORF">NLI96_g8789</name>
</gene>
<evidence type="ECO:0000259" key="16">
    <source>
        <dbReference type="PROSITE" id="PS51677"/>
    </source>
</evidence>
<reference evidence="17" key="1">
    <citation type="submission" date="2022-07" db="EMBL/GenBank/DDBJ databases">
        <title>Genome Sequence of Physisporinus lineatus.</title>
        <authorList>
            <person name="Buettner E."/>
        </authorList>
    </citation>
    <scope>NUCLEOTIDE SEQUENCE</scope>
    <source>
        <strain evidence="17">VT162</strain>
    </source>
</reference>
<keyword evidence="7" id="KW-0119">Carbohydrate metabolism</keyword>
<name>A0AAD5UWT4_9APHY</name>
<dbReference type="GO" id="GO:0071555">
    <property type="term" value="P:cell wall organization"/>
    <property type="evidence" value="ECO:0007669"/>
    <property type="project" value="UniProtKB-KW"/>
</dbReference>
<evidence type="ECO:0000313" key="17">
    <source>
        <dbReference type="EMBL" id="KAJ3479824.1"/>
    </source>
</evidence>
<dbReference type="InterPro" id="IPR050248">
    <property type="entry name" value="Polysacc_deacetylase_ArnD"/>
</dbReference>
<feature type="signal peptide" evidence="15">
    <location>
        <begin position="1"/>
        <end position="23"/>
    </location>
</feature>
<feature type="region of interest" description="Disordered" evidence="14">
    <location>
        <begin position="379"/>
        <end position="413"/>
    </location>
</feature>
<dbReference type="EMBL" id="JANAWD010000414">
    <property type="protein sequence ID" value="KAJ3479824.1"/>
    <property type="molecule type" value="Genomic_DNA"/>
</dbReference>
<dbReference type="InterPro" id="IPR011330">
    <property type="entry name" value="Glyco_hydro/deAcase_b/a-brl"/>
</dbReference>
<dbReference type="GO" id="GO:0098552">
    <property type="term" value="C:side of membrane"/>
    <property type="evidence" value="ECO:0007669"/>
    <property type="project" value="UniProtKB-KW"/>
</dbReference>
<evidence type="ECO:0000256" key="12">
    <source>
        <dbReference type="ARBA" id="ARBA00024056"/>
    </source>
</evidence>
<evidence type="ECO:0000256" key="7">
    <source>
        <dbReference type="ARBA" id="ARBA00023277"/>
    </source>
</evidence>
<evidence type="ECO:0000256" key="3">
    <source>
        <dbReference type="ARBA" id="ARBA00022475"/>
    </source>
</evidence>
<comment type="catalytic activity">
    <reaction evidence="13">
        <text>[(1-&gt;4)-N-acetyl-beta-D-glucosaminyl](n) + n H2O = chitosan + n acetate</text>
        <dbReference type="Rhea" id="RHEA:10464"/>
        <dbReference type="Rhea" id="RHEA-COMP:9593"/>
        <dbReference type="Rhea" id="RHEA-COMP:9597"/>
        <dbReference type="ChEBI" id="CHEBI:15377"/>
        <dbReference type="ChEBI" id="CHEBI:17029"/>
        <dbReference type="ChEBI" id="CHEBI:30089"/>
        <dbReference type="ChEBI" id="CHEBI:57704"/>
        <dbReference type="EC" id="3.5.1.41"/>
    </reaction>
    <physiologicalReaction direction="left-to-right" evidence="13">
        <dbReference type="Rhea" id="RHEA:10465"/>
    </physiologicalReaction>
</comment>
<dbReference type="AlphaFoldDB" id="A0AAD5UWT4"/>
<organism evidence="17 18">
    <name type="scientific">Meripilus lineatus</name>
    <dbReference type="NCBI Taxonomy" id="2056292"/>
    <lineage>
        <taxon>Eukaryota</taxon>
        <taxon>Fungi</taxon>
        <taxon>Dikarya</taxon>
        <taxon>Basidiomycota</taxon>
        <taxon>Agaricomycotina</taxon>
        <taxon>Agaricomycetes</taxon>
        <taxon>Polyporales</taxon>
        <taxon>Meripilaceae</taxon>
        <taxon>Meripilus</taxon>
    </lineage>
</organism>
<dbReference type="Proteomes" id="UP001212997">
    <property type="component" value="Unassembled WGS sequence"/>
</dbReference>
<evidence type="ECO:0000256" key="1">
    <source>
        <dbReference type="ARBA" id="ARBA00001941"/>
    </source>
</evidence>
<evidence type="ECO:0000256" key="5">
    <source>
        <dbReference type="ARBA" id="ARBA00023024"/>
    </source>
</evidence>
<comment type="subcellular location">
    <subcellularLocation>
        <location evidence="2">Cell membrane</location>
        <topology evidence="2">Lipid-anchor</topology>
        <topology evidence="2">GPI-anchor</topology>
    </subcellularLocation>
</comment>
<dbReference type="SUPFAM" id="SSF88713">
    <property type="entry name" value="Glycoside hydrolase/deacetylase"/>
    <property type="match status" value="1"/>
</dbReference>
<dbReference type="GO" id="GO:0009272">
    <property type="term" value="P:fungal-type cell wall biogenesis"/>
    <property type="evidence" value="ECO:0007669"/>
    <property type="project" value="UniProtKB-ARBA"/>
</dbReference>
<evidence type="ECO:0000256" key="6">
    <source>
        <dbReference type="ARBA" id="ARBA00023136"/>
    </source>
</evidence>
<keyword evidence="6" id="KW-0472">Membrane</keyword>
<keyword evidence="3" id="KW-1003">Cell membrane</keyword>
<sequence length="453" mass="48665">MSFLTKRFLALAALSYLCSLTLASYLPREDHHDHDHSSDSLPAGNWYQPDHHPVRSLFKRATHQTDGQTYPAVGSAQWAAAYPTGKADTSKLPQEWVDALNAAVAAGKIPNIPPTTLVKGNPTYPNNLDPNSDTVCSTTVQCNKNPDVWWDAPPGVFATSFDDGPLPTSDKLYQFLQQNNEHATHFFIGTNILANPKEFTTAFDTLNDDIAVHTWTHPYMTTLTNLEVLGELGWTMQIIHDSTGGRVPAFWRPPYGDSDNRVIAIASEVFGMTTCIWNKDTDDWSIGEGGSTTTVASAEAAYTKWLAGPKTPGLMVLEHELSVATVQIFMDMYPKIKASGWQTMSLARINGSAVYQNAADSIGPVVLVKDITDADVVNASSSATPSSSSASASASSATGNTTSQSQSSSDKAAATGTVKTNGAFSFVLDSAQWQPKGIFATVLTLGLSLMAFS</sequence>
<keyword evidence="4" id="KW-0336">GPI-anchor</keyword>
<dbReference type="GO" id="GO:0006032">
    <property type="term" value="P:chitin catabolic process"/>
    <property type="evidence" value="ECO:0007669"/>
    <property type="project" value="UniProtKB-KW"/>
</dbReference>
<evidence type="ECO:0000256" key="11">
    <source>
        <dbReference type="ARBA" id="ARBA00023326"/>
    </source>
</evidence>
<dbReference type="EC" id="3.5.1.41" evidence="12"/>
<evidence type="ECO:0000256" key="4">
    <source>
        <dbReference type="ARBA" id="ARBA00022622"/>
    </source>
</evidence>
<comment type="caution">
    <text evidence="17">The sequence shown here is derived from an EMBL/GenBank/DDBJ whole genome shotgun (WGS) entry which is preliminary data.</text>
</comment>
<feature type="chain" id="PRO_5042223271" description="chitin deacetylase" evidence="15">
    <location>
        <begin position="24"/>
        <end position="453"/>
    </location>
</feature>
<evidence type="ECO:0000256" key="13">
    <source>
        <dbReference type="ARBA" id="ARBA00048494"/>
    </source>
</evidence>
<keyword evidence="9" id="KW-0449">Lipoprotein</keyword>
<accession>A0AAD5UWT4</accession>
<dbReference type="Pfam" id="PF01522">
    <property type="entry name" value="Polysacc_deac_1"/>
    <property type="match status" value="1"/>
</dbReference>
<evidence type="ECO:0000256" key="15">
    <source>
        <dbReference type="SAM" id="SignalP"/>
    </source>
</evidence>
<evidence type="ECO:0000256" key="2">
    <source>
        <dbReference type="ARBA" id="ARBA00004609"/>
    </source>
</evidence>
<evidence type="ECO:0000313" key="18">
    <source>
        <dbReference type="Proteomes" id="UP001212997"/>
    </source>
</evidence>
<keyword evidence="8" id="KW-0170">Cobalt</keyword>
<keyword evidence="15" id="KW-0732">Signal</keyword>
<evidence type="ECO:0000256" key="14">
    <source>
        <dbReference type="SAM" id="MobiDB-lite"/>
    </source>
</evidence>
<comment type="cofactor">
    <cofactor evidence="1">
        <name>Co(2+)</name>
        <dbReference type="ChEBI" id="CHEBI:48828"/>
    </cofactor>
</comment>
<evidence type="ECO:0000256" key="9">
    <source>
        <dbReference type="ARBA" id="ARBA00023288"/>
    </source>
</evidence>
<feature type="domain" description="NodB homology" evidence="16">
    <location>
        <begin position="155"/>
        <end position="344"/>
    </location>
</feature>
<keyword evidence="11" id="KW-0624">Polysaccharide degradation</keyword>
<protein>
    <recommendedName>
        <fullName evidence="12">chitin deacetylase</fullName>
        <ecNumber evidence="12">3.5.1.41</ecNumber>
    </recommendedName>
</protein>
<keyword evidence="4" id="KW-0325">Glycoprotein</keyword>
<dbReference type="PANTHER" id="PTHR10587">
    <property type="entry name" value="GLYCOSYL TRANSFERASE-RELATED"/>
    <property type="match status" value="1"/>
</dbReference>
<dbReference type="PANTHER" id="PTHR10587:SF135">
    <property type="entry name" value="CHITIN DEACETYLASE 3"/>
    <property type="match status" value="1"/>
</dbReference>
<evidence type="ECO:0000256" key="8">
    <source>
        <dbReference type="ARBA" id="ARBA00023285"/>
    </source>
</evidence>
<keyword evidence="10" id="KW-0961">Cell wall biogenesis/degradation</keyword>
<proteinExistence type="predicted"/>
<dbReference type="InterPro" id="IPR002509">
    <property type="entry name" value="NODB_dom"/>
</dbReference>
<dbReference type="Gene3D" id="3.20.20.370">
    <property type="entry name" value="Glycoside hydrolase/deacetylase"/>
    <property type="match status" value="1"/>
</dbReference>
<dbReference type="GO" id="GO:0004099">
    <property type="term" value="F:chitin deacetylase activity"/>
    <property type="evidence" value="ECO:0007669"/>
    <property type="project" value="UniProtKB-EC"/>
</dbReference>
<evidence type="ECO:0000256" key="10">
    <source>
        <dbReference type="ARBA" id="ARBA00023316"/>
    </source>
</evidence>
<dbReference type="GO" id="GO:0005886">
    <property type="term" value="C:plasma membrane"/>
    <property type="evidence" value="ECO:0007669"/>
    <property type="project" value="UniProtKB-SubCell"/>
</dbReference>
<dbReference type="GO" id="GO:0000272">
    <property type="term" value="P:polysaccharide catabolic process"/>
    <property type="evidence" value="ECO:0007669"/>
    <property type="project" value="UniProtKB-KW"/>
</dbReference>
<keyword evidence="18" id="KW-1185">Reference proteome</keyword>
<dbReference type="PROSITE" id="PS51677">
    <property type="entry name" value="NODB"/>
    <property type="match status" value="1"/>
</dbReference>
<keyword evidence="5" id="KW-0146">Chitin degradation</keyword>